<dbReference type="EMBL" id="PFNL01000188">
    <property type="protein sequence ID" value="PIZ44260.1"/>
    <property type="molecule type" value="Genomic_DNA"/>
</dbReference>
<sequence>MKKFAFFIAGVLCAISTTALATSFVFTDQDSFADWYGEAATNMYEQGIMTGYEDGSFGASNNVNRAELAVIMDRLLGTIETDNGIDESIVSLCVENLTTQTDWYTEEAITIEVDDSYTEDDIKSLIDDYGLQLVEEDDIVFYGVEYVSVPAGEEFEWVCRLSQDNRFESVEIYQEHGFGGDEE</sequence>
<proteinExistence type="predicted"/>
<organism evidence="3 4">
    <name type="scientific">candidate division WWE3 bacterium CG_4_10_14_0_2_um_filter_41_14</name>
    <dbReference type="NCBI Taxonomy" id="1975072"/>
    <lineage>
        <taxon>Bacteria</taxon>
        <taxon>Katanobacteria</taxon>
    </lineage>
</organism>
<accession>A0A2M7TES5</accession>
<dbReference type="PROSITE" id="PS51272">
    <property type="entry name" value="SLH"/>
    <property type="match status" value="1"/>
</dbReference>
<name>A0A2M7TES5_UNCKA</name>
<evidence type="ECO:0000259" key="2">
    <source>
        <dbReference type="PROSITE" id="PS51272"/>
    </source>
</evidence>
<feature type="signal peptide" evidence="1">
    <location>
        <begin position="1"/>
        <end position="21"/>
    </location>
</feature>
<dbReference type="Proteomes" id="UP000228920">
    <property type="component" value="Unassembled WGS sequence"/>
</dbReference>
<evidence type="ECO:0000313" key="3">
    <source>
        <dbReference type="EMBL" id="PIZ44260.1"/>
    </source>
</evidence>
<dbReference type="AlphaFoldDB" id="A0A2M7TES5"/>
<dbReference type="Pfam" id="PF00395">
    <property type="entry name" value="SLH"/>
    <property type="match status" value="1"/>
</dbReference>
<gene>
    <name evidence="3" type="ORF">COY32_06765</name>
</gene>
<reference evidence="4" key="1">
    <citation type="submission" date="2017-09" db="EMBL/GenBank/DDBJ databases">
        <title>Depth-based differentiation of microbial function through sediment-hosted aquifers and enrichment of novel symbionts in the deep terrestrial subsurface.</title>
        <authorList>
            <person name="Probst A.J."/>
            <person name="Ladd B."/>
            <person name="Jarett J.K."/>
            <person name="Geller-Mcgrath D.E."/>
            <person name="Sieber C.M.K."/>
            <person name="Emerson J.B."/>
            <person name="Anantharaman K."/>
            <person name="Thomas B.C."/>
            <person name="Malmstrom R."/>
            <person name="Stieglmeier M."/>
            <person name="Klingl A."/>
            <person name="Woyke T."/>
            <person name="Ryan C.M."/>
            <person name="Banfield J.F."/>
        </authorList>
    </citation>
    <scope>NUCLEOTIDE SEQUENCE [LARGE SCALE GENOMIC DNA]</scope>
</reference>
<feature type="domain" description="SLH" evidence="2">
    <location>
        <begin position="23"/>
        <end position="86"/>
    </location>
</feature>
<dbReference type="InterPro" id="IPR001119">
    <property type="entry name" value="SLH_dom"/>
</dbReference>
<comment type="caution">
    <text evidence="3">The sequence shown here is derived from an EMBL/GenBank/DDBJ whole genome shotgun (WGS) entry which is preliminary data.</text>
</comment>
<evidence type="ECO:0000256" key="1">
    <source>
        <dbReference type="SAM" id="SignalP"/>
    </source>
</evidence>
<keyword evidence="1" id="KW-0732">Signal</keyword>
<protein>
    <recommendedName>
        <fullName evidence="2">SLH domain-containing protein</fullName>
    </recommendedName>
</protein>
<evidence type="ECO:0000313" key="4">
    <source>
        <dbReference type="Proteomes" id="UP000228920"/>
    </source>
</evidence>
<feature type="chain" id="PRO_5014818424" description="SLH domain-containing protein" evidence="1">
    <location>
        <begin position="22"/>
        <end position="183"/>
    </location>
</feature>